<keyword evidence="2" id="KW-1185">Reference proteome</keyword>
<sequence>MKTTPNKNMHNNRAFLHYDVFFIICRKLVTQRDCETWNLCVEAGGSLEIAALKSVGSGDFQEIIFDVQTPNQEIALKLLNTLCERHNSRHGDEESRNQFCKAARNWLIFSVEYEFRQLTEAIVGIPGMEQFSFQDAMVKAAVVGWDDLFERWLEREKNLLPNDDQRYVFAQYLGRSLSNNPSLSLSQVNIMLGEIQYNSAALRPCDPLLARCLDSDIREIQAAMASDKSASIADLVGCLNHVLRAGYENLKRKRVFRDLKHYNSMMAAFLRDPDFSVEQLLKSVAPARSNHQQVLTVCIGNCTMARDGYISQSPGIVRIHNSRSKKCYVPKEIYAPLESQLLNST</sequence>
<protein>
    <submittedName>
        <fullName evidence="1">Uncharacterized protein</fullName>
    </submittedName>
</protein>
<evidence type="ECO:0000313" key="1">
    <source>
        <dbReference type="EMBL" id="KAF5858492.1"/>
    </source>
</evidence>
<comment type="caution">
    <text evidence="1">The sequence shown here is derived from an EMBL/GenBank/DDBJ whole genome shotgun (WGS) entry which is preliminary data.</text>
</comment>
<organism evidence="1 2">
    <name type="scientific">Petromyces alliaceus</name>
    <name type="common">Aspergillus alliaceus</name>
    <dbReference type="NCBI Taxonomy" id="209559"/>
    <lineage>
        <taxon>Eukaryota</taxon>
        <taxon>Fungi</taxon>
        <taxon>Dikarya</taxon>
        <taxon>Ascomycota</taxon>
        <taxon>Pezizomycotina</taxon>
        <taxon>Eurotiomycetes</taxon>
        <taxon>Eurotiomycetidae</taxon>
        <taxon>Eurotiales</taxon>
        <taxon>Aspergillaceae</taxon>
        <taxon>Aspergillus</taxon>
        <taxon>Aspergillus subgen. Circumdati</taxon>
    </lineage>
</organism>
<proteinExistence type="predicted"/>
<dbReference type="AlphaFoldDB" id="A0A8H6A081"/>
<accession>A0A8H6A081</accession>
<reference evidence="1 2" key="1">
    <citation type="submission" date="2019-04" db="EMBL/GenBank/DDBJ databases">
        <title>Aspergillus burnettii sp. nov., novel species from soil in southeast Queensland.</title>
        <authorList>
            <person name="Gilchrist C.L.M."/>
            <person name="Pitt J.I."/>
            <person name="Lange L."/>
            <person name="Lacey H.J."/>
            <person name="Vuong D."/>
            <person name="Midgley D.J."/>
            <person name="Greenfield P."/>
            <person name="Bradbury M."/>
            <person name="Lacey E."/>
            <person name="Busk P.K."/>
            <person name="Pilgaard B."/>
            <person name="Chooi Y.H."/>
            <person name="Piggott A.M."/>
        </authorList>
    </citation>
    <scope>NUCLEOTIDE SEQUENCE [LARGE SCALE GENOMIC DNA]</scope>
    <source>
        <strain evidence="1 2">FRR 5400</strain>
    </source>
</reference>
<gene>
    <name evidence="1" type="ORF">ETB97_004333</name>
</gene>
<evidence type="ECO:0000313" key="2">
    <source>
        <dbReference type="Proteomes" id="UP000541154"/>
    </source>
</evidence>
<dbReference type="Proteomes" id="UP000541154">
    <property type="component" value="Unassembled WGS sequence"/>
</dbReference>
<name>A0A8H6A081_PETAA</name>
<dbReference type="EMBL" id="SPNV01000203">
    <property type="protein sequence ID" value="KAF5858492.1"/>
    <property type="molecule type" value="Genomic_DNA"/>
</dbReference>